<evidence type="ECO:0000256" key="1">
    <source>
        <dbReference type="SAM" id="Phobius"/>
    </source>
</evidence>
<sequence length="214" mass="23974">MKLNVKNTLKPRYSVPSNPSISNFFKSTSFKTITDLTFFKLIRIHPLYLSHSHSSMLVIPTYINKMDILATVTPKTTPNNDPKNICLWLLILFLLSSVIAALLFSFGSKGSRRLFCFAAPLKESLNINLEGLQFTKKTPPAATPAVASPIDRTKGIPSFMLLLGPRKGTLLNMCFPAFKLRNINRCMVKDKVILMHVLYLASPPCLSELLLVYL</sequence>
<name>H0GQV4_SACCK</name>
<accession>H0GQV4</accession>
<keyword evidence="1" id="KW-1133">Transmembrane helix</keyword>
<dbReference type="HOGENOM" id="CLU_1289592_0_0_1"/>
<dbReference type="EMBL" id="AGVY01000117">
    <property type="protein sequence ID" value="EHN03814.1"/>
    <property type="molecule type" value="Genomic_DNA"/>
</dbReference>
<gene>
    <name evidence="2" type="ORF">VIN7_5400</name>
</gene>
<reference evidence="2 3" key="1">
    <citation type="journal article" date="2012" name="FEMS Yeast Res.">
        <title>The genome sequence of the wine yeast VIN7 reveals an allotriploid hybrid genome with Saccharomyces cerevisiae and Saccharomyces kudriavzevii origins.</title>
        <authorList>
            <person name="Borneman A.R."/>
            <person name="Desany B.A."/>
            <person name="Riches D."/>
            <person name="Affourtit J.P."/>
            <person name="Forgan A.H."/>
            <person name="Pretorius I.S."/>
            <person name="Egholm M."/>
            <person name="Chambers P.J."/>
        </authorList>
    </citation>
    <scope>NUCLEOTIDE SEQUENCE [LARGE SCALE GENOMIC DNA]</scope>
    <source>
        <strain evidence="2 3">VIN7</strain>
    </source>
</reference>
<keyword evidence="3" id="KW-1185">Reference proteome</keyword>
<evidence type="ECO:0000313" key="3">
    <source>
        <dbReference type="Proteomes" id="UP000009009"/>
    </source>
</evidence>
<proteinExistence type="predicted"/>
<protein>
    <submittedName>
        <fullName evidence="2">Fun14p</fullName>
    </submittedName>
</protein>
<feature type="transmembrane region" description="Helical" evidence="1">
    <location>
        <begin position="87"/>
        <end position="106"/>
    </location>
</feature>
<keyword evidence="1" id="KW-0472">Membrane</keyword>
<dbReference type="Proteomes" id="UP000009009">
    <property type="component" value="Unassembled WGS sequence"/>
</dbReference>
<organism evidence="2 3">
    <name type="scientific">Saccharomyces cerevisiae x Saccharomyces kudriavzevii (strain VIN7)</name>
    <name type="common">Yeast</name>
    <dbReference type="NCBI Taxonomy" id="1095631"/>
    <lineage>
        <taxon>Eukaryota</taxon>
        <taxon>Fungi</taxon>
        <taxon>Dikarya</taxon>
        <taxon>Ascomycota</taxon>
        <taxon>Saccharomycotina</taxon>
        <taxon>Saccharomycetes</taxon>
        <taxon>Saccharomycetales</taxon>
        <taxon>Saccharomycetaceae</taxon>
        <taxon>Saccharomyces</taxon>
    </lineage>
</organism>
<keyword evidence="1" id="KW-0812">Transmembrane</keyword>
<evidence type="ECO:0000313" key="2">
    <source>
        <dbReference type="EMBL" id="EHN03814.1"/>
    </source>
</evidence>
<comment type="caution">
    <text evidence="2">The sequence shown here is derived from an EMBL/GenBank/DDBJ whole genome shotgun (WGS) entry which is preliminary data.</text>
</comment>
<dbReference type="AlphaFoldDB" id="H0GQV4"/>